<name>A0A7S1FZ58_9STRA</name>
<proteinExistence type="predicted"/>
<sequence length="346" mass="37645">MAAMLSLMAVRRYILLPAHVCAEDERRAALALVDNEFGAAARVDVAEAMRNMCRDGSGGSCRSVPVVWLAIERGSRAVVGHALWQSAVVKSARPGGAAVKNYAARKMASGDGDEIAIRKFGKLHGLTQVEVDSILAKQRGRTLEPAPANTVPSRLDPEYARFFKMIEAGVPIDAVKQSVQMAGLHPDAMYHPEAPAPVVDPYTTQRQLDIPKVKTCDAWLDQSSAVVLNRLVVKAKHRSRGLGKALTLVGVAHCSELGASRVLGTARSKELIGWYMRMGAVASIEGNEDDPCEMRKWTSRQLQADPGDHGYDRLEVARTKVLKMCGGVVDVWQSREIVEGAKKKNR</sequence>
<reference evidence="1" key="1">
    <citation type="submission" date="2021-01" db="EMBL/GenBank/DDBJ databases">
        <authorList>
            <person name="Corre E."/>
            <person name="Pelletier E."/>
            <person name="Niang G."/>
            <person name="Scheremetjew M."/>
            <person name="Finn R."/>
            <person name="Kale V."/>
            <person name="Holt S."/>
            <person name="Cochrane G."/>
            <person name="Meng A."/>
            <person name="Brown T."/>
            <person name="Cohen L."/>
        </authorList>
    </citation>
    <scope>NUCLEOTIDE SEQUENCE</scope>
    <source>
        <strain evidence="1">308</strain>
    </source>
</reference>
<gene>
    <name evidence="1" type="ORF">CHYS00102_LOCUS24777</name>
</gene>
<organism evidence="1">
    <name type="scientific">Corethron hystrix</name>
    <dbReference type="NCBI Taxonomy" id="216773"/>
    <lineage>
        <taxon>Eukaryota</taxon>
        <taxon>Sar</taxon>
        <taxon>Stramenopiles</taxon>
        <taxon>Ochrophyta</taxon>
        <taxon>Bacillariophyta</taxon>
        <taxon>Coscinodiscophyceae</taxon>
        <taxon>Corethrophycidae</taxon>
        <taxon>Corethrales</taxon>
        <taxon>Corethraceae</taxon>
        <taxon>Corethron</taxon>
    </lineage>
</organism>
<dbReference type="AlphaFoldDB" id="A0A7S1FZ58"/>
<evidence type="ECO:0000313" key="1">
    <source>
        <dbReference type="EMBL" id="CAD8897563.1"/>
    </source>
</evidence>
<dbReference type="Pfam" id="PF10152">
    <property type="entry name" value="CCDC53"/>
    <property type="match status" value="1"/>
</dbReference>
<dbReference type="EMBL" id="HBFR01033924">
    <property type="protein sequence ID" value="CAD8897563.1"/>
    <property type="molecule type" value="Transcribed_RNA"/>
</dbReference>
<dbReference type="Gene3D" id="3.40.630.30">
    <property type="match status" value="1"/>
</dbReference>
<accession>A0A7S1FZ58</accession>
<dbReference type="InterPro" id="IPR019309">
    <property type="entry name" value="WASHC3"/>
</dbReference>
<protein>
    <recommendedName>
        <fullName evidence="2">N-acetyltransferase domain-containing protein</fullName>
    </recommendedName>
</protein>
<dbReference type="SUPFAM" id="SSF55729">
    <property type="entry name" value="Acyl-CoA N-acyltransferases (Nat)"/>
    <property type="match status" value="1"/>
</dbReference>
<evidence type="ECO:0008006" key="2">
    <source>
        <dbReference type="Google" id="ProtNLM"/>
    </source>
</evidence>
<dbReference type="InterPro" id="IPR016181">
    <property type="entry name" value="Acyl_CoA_acyltransferase"/>
</dbReference>
<dbReference type="GO" id="GO:0071203">
    <property type="term" value="C:WASH complex"/>
    <property type="evidence" value="ECO:0007669"/>
    <property type="project" value="InterPro"/>
</dbReference>